<dbReference type="OrthoDB" id="5278722at2759"/>
<feature type="region of interest" description="Disordered" evidence="1">
    <location>
        <begin position="370"/>
        <end position="401"/>
    </location>
</feature>
<sequence length="401" mass="44684">MHLRFVTRVQFIAALAAISLLTYSVWIYPSLPVTSRLANVLSGTSKVVVVLGDSFSDTGKHVDAAATADIASNNERNSARWTEILCKELVCDTVLNFARSASDLSTYSGGVVVDNELYANTTSENKTSLALLPDLKEQIQEWIRYEHKSTSVDLDSEYVFAITLGFWDIWQYATLDLKSAQNAIAHSVFILFEQLDAIAESFDEPVSFVLPRLWDVSFTPRFMSLAHSQNSQSRKFSEQQHKLIYLVKYWNTVLSQYAENWKSSHIYLPDWNNWLLDQIRSVQMKQMGFFDSLGLGTQSPTFKDVRNPCSRLVVPMDTSDGSDVSMSVPSECEAPQDHLFWDDTQFSSVAHEQLGALAVELLSSNNSANAHAMTQASTSDENKGKATIALPRLAPSLAPGN</sequence>
<dbReference type="EMBL" id="KN847557">
    <property type="protein sequence ID" value="KIW01081.1"/>
    <property type="molecule type" value="Genomic_DNA"/>
</dbReference>
<evidence type="ECO:0000256" key="2">
    <source>
        <dbReference type="SAM" id="Phobius"/>
    </source>
</evidence>
<evidence type="ECO:0000256" key="1">
    <source>
        <dbReference type="SAM" id="MobiDB-lite"/>
    </source>
</evidence>
<reference evidence="3 4" key="1">
    <citation type="submission" date="2015-01" db="EMBL/GenBank/DDBJ databases">
        <title>The Genome Sequence of Ochroconis gallopava CBS43764.</title>
        <authorList>
            <consortium name="The Broad Institute Genomics Platform"/>
            <person name="Cuomo C."/>
            <person name="de Hoog S."/>
            <person name="Gorbushina A."/>
            <person name="Stielow B."/>
            <person name="Teixiera M."/>
            <person name="Abouelleil A."/>
            <person name="Chapman S.B."/>
            <person name="Priest M."/>
            <person name="Young S.K."/>
            <person name="Wortman J."/>
            <person name="Nusbaum C."/>
            <person name="Birren B."/>
        </authorList>
    </citation>
    <scope>NUCLEOTIDE SEQUENCE [LARGE SCALE GENOMIC DNA]</scope>
    <source>
        <strain evidence="3 4">CBS 43764</strain>
    </source>
</reference>
<dbReference type="STRING" id="253628.A0A0D1XFW9"/>
<keyword evidence="2" id="KW-0472">Membrane</keyword>
<gene>
    <name evidence="3" type="ORF">PV09_07371</name>
</gene>
<keyword evidence="4" id="KW-1185">Reference proteome</keyword>
<proteinExistence type="predicted"/>
<evidence type="ECO:0000313" key="4">
    <source>
        <dbReference type="Proteomes" id="UP000053259"/>
    </source>
</evidence>
<name>A0A0D1XFW9_9PEZI</name>
<keyword evidence="2" id="KW-0812">Transmembrane</keyword>
<dbReference type="HOGENOM" id="CLU_057575_0_0_1"/>
<evidence type="ECO:0000313" key="3">
    <source>
        <dbReference type="EMBL" id="KIW01081.1"/>
    </source>
</evidence>
<dbReference type="RefSeq" id="XP_016210950.1">
    <property type="nucleotide sequence ID" value="XM_016361130.1"/>
</dbReference>
<organism evidence="3 4">
    <name type="scientific">Verruconis gallopava</name>
    <dbReference type="NCBI Taxonomy" id="253628"/>
    <lineage>
        <taxon>Eukaryota</taxon>
        <taxon>Fungi</taxon>
        <taxon>Dikarya</taxon>
        <taxon>Ascomycota</taxon>
        <taxon>Pezizomycotina</taxon>
        <taxon>Dothideomycetes</taxon>
        <taxon>Pleosporomycetidae</taxon>
        <taxon>Venturiales</taxon>
        <taxon>Sympoventuriaceae</taxon>
        <taxon>Verruconis</taxon>
    </lineage>
</organism>
<dbReference type="Proteomes" id="UP000053259">
    <property type="component" value="Unassembled WGS sequence"/>
</dbReference>
<keyword evidence="2" id="KW-1133">Transmembrane helix</keyword>
<dbReference type="InParanoid" id="A0A0D1XFW9"/>
<dbReference type="Gene3D" id="3.40.50.1110">
    <property type="entry name" value="SGNH hydrolase"/>
    <property type="match status" value="1"/>
</dbReference>
<protein>
    <submittedName>
        <fullName evidence="3">Uncharacterized protein</fullName>
    </submittedName>
</protein>
<dbReference type="AlphaFoldDB" id="A0A0D1XFW9"/>
<dbReference type="VEuPathDB" id="FungiDB:PV09_07371"/>
<feature type="transmembrane region" description="Helical" evidence="2">
    <location>
        <begin position="12"/>
        <end position="31"/>
    </location>
</feature>
<feature type="compositionally biased region" description="Polar residues" evidence="1">
    <location>
        <begin position="370"/>
        <end position="379"/>
    </location>
</feature>
<accession>A0A0D1XFW9</accession>
<dbReference type="InterPro" id="IPR036514">
    <property type="entry name" value="SGNH_hydro_sf"/>
</dbReference>
<dbReference type="GeneID" id="27315344"/>